<protein>
    <submittedName>
        <fullName evidence="1">Uncharacterized protein</fullName>
    </submittedName>
</protein>
<reference evidence="2" key="1">
    <citation type="submission" date="2023-07" db="EMBL/GenBank/DDBJ databases">
        <title>30 novel species of actinomycetes from the DSMZ collection.</title>
        <authorList>
            <person name="Nouioui I."/>
        </authorList>
    </citation>
    <scope>NUCLEOTIDE SEQUENCE [LARGE SCALE GENOMIC DNA]</scope>
    <source>
        <strain evidence="2">DSM 41640</strain>
    </source>
</reference>
<sequence>MTAVAAEREALRMARAAQDPTARAVHTRNALLGWAHQLYRAGDRMPVCGDFMGSPDASFESVPLTLEDLREAAQYLVERNLMELFHKTHWTDPGYREVHTAHRISLTRLGLDCAESGMTVSEFLYPRPASTGDTYNTTVESGAQGFQIGGRQNTMNNTWGVKPDSLLRFARDVLARLPELGLDDIAEAELVEEAAALHGEASAQQPNPTALRRAYDAVMGVLGRAPDSTASQWLREAGSVAINSALGG</sequence>
<dbReference type="RefSeq" id="WP_311718116.1">
    <property type="nucleotide sequence ID" value="NZ_JAVREZ010000015.1"/>
</dbReference>
<dbReference type="EMBL" id="JAVREZ010000015">
    <property type="protein sequence ID" value="MDT0485334.1"/>
    <property type="molecule type" value="Genomic_DNA"/>
</dbReference>
<evidence type="ECO:0000313" key="2">
    <source>
        <dbReference type="Proteomes" id="UP001183824"/>
    </source>
</evidence>
<organism evidence="1 2">
    <name type="scientific">Streptomyces doebereineriae</name>
    <dbReference type="NCBI Taxonomy" id="3075528"/>
    <lineage>
        <taxon>Bacteria</taxon>
        <taxon>Bacillati</taxon>
        <taxon>Actinomycetota</taxon>
        <taxon>Actinomycetes</taxon>
        <taxon>Kitasatosporales</taxon>
        <taxon>Streptomycetaceae</taxon>
        <taxon>Streptomyces</taxon>
    </lineage>
</organism>
<name>A0ABU2VJF5_9ACTN</name>
<evidence type="ECO:0000313" key="1">
    <source>
        <dbReference type="EMBL" id="MDT0485334.1"/>
    </source>
</evidence>
<gene>
    <name evidence="1" type="ORF">RNB18_35040</name>
</gene>
<dbReference type="Proteomes" id="UP001183824">
    <property type="component" value="Unassembled WGS sequence"/>
</dbReference>
<accession>A0ABU2VJF5</accession>
<proteinExistence type="predicted"/>
<keyword evidence="2" id="KW-1185">Reference proteome</keyword>
<comment type="caution">
    <text evidence="1">The sequence shown here is derived from an EMBL/GenBank/DDBJ whole genome shotgun (WGS) entry which is preliminary data.</text>
</comment>